<organism evidence="2 3">
    <name type="scientific">Ophiobolus disseminans</name>
    <dbReference type="NCBI Taxonomy" id="1469910"/>
    <lineage>
        <taxon>Eukaryota</taxon>
        <taxon>Fungi</taxon>
        <taxon>Dikarya</taxon>
        <taxon>Ascomycota</taxon>
        <taxon>Pezizomycotina</taxon>
        <taxon>Dothideomycetes</taxon>
        <taxon>Pleosporomycetidae</taxon>
        <taxon>Pleosporales</taxon>
        <taxon>Pleosporineae</taxon>
        <taxon>Phaeosphaeriaceae</taxon>
        <taxon>Ophiobolus</taxon>
    </lineage>
</organism>
<dbReference type="EMBL" id="MU006219">
    <property type="protein sequence ID" value="KAF2830282.1"/>
    <property type="molecule type" value="Genomic_DNA"/>
</dbReference>
<feature type="compositionally biased region" description="Basic and acidic residues" evidence="1">
    <location>
        <begin position="44"/>
        <end position="53"/>
    </location>
</feature>
<feature type="compositionally biased region" description="Basic and acidic residues" evidence="1">
    <location>
        <begin position="189"/>
        <end position="198"/>
    </location>
</feature>
<feature type="region of interest" description="Disordered" evidence="1">
    <location>
        <begin position="264"/>
        <end position="301"/>
    </location>
</feature>
<protein>
    <submittedName>
        <fullName evidence="2">Uncharacterized protein</fullName>
    </submittedName>
</protein>
<feature type="region of interest" description="Disordered" evidence="1">
    <location>
        <begin position="238"/>
        <end position="257"/>
    </location>
</feature>
<feature type="compositionally biased region" description="Low complexity" evidence="1">
    <location>
        <begin position="332"/>
        <end position="345"/>
    </location>
</feature>
<evidence type="ECO:0000256" key="1">
    <source>
        <dbReference type="SAM" id="MobiDB-lite"/>
    </source>
</evidence>
<feature type="region of interest" description="Disordered" evidence="1">
    <location>
        <begin position="44"/>
        <end position="98"/>
    </location>
</feature>
<evidence type="ECO:0000313" key="3">
    <source>
        <dbReference type="Proteomes" id="UP000799424"/>
    </source>
</evidence>
<sequence length="472" mass="53750">MHDYSKEVVIKLKNILRNVRLSFPATKTEMITMLEDWDKENAPRIAAHEPDRPKRAKRAQAIVQPSRAKTTTAAEQPSKRLKRKGNYETGPQSPKRQKTDCIPHALHEQLEYPFIKFGLNKFVYYPKEDVDAREEENAIETNTEASSAYRATQEDDTDTQAEYDGYDKAQKHKYRQKLLFNSRTGKARGILEEKDKSAPPRAITGDQEPPKGRSKKHTDAMFDEFVGRFQPNALAVEGGNSEEQAANSKRGLAQDHRVCTVARKTHRSMLESNPEDVKSLRRSKLQSPSDDTANVDRGERDDVHKLYEGFALDPTDDLVTNNTDETEVKYPASRSSSVRVASKSSNHPKSGKKGKKTEEDIEAEHAERVRLDAEKKRILHESLPLGAYTDLIVARIWRVRHRTIMLKMDNDVAPGKERAPMNQLGSWRWEERYMELEAAAGREVPLWMGGSSPVGQGWSDDLWDDDEDVIKI</sequence>
<dbReference type="AlphaFoldDB" id="A0A6A7AAH2"/>
<dbReference type="OrthoDB" id="3694026at2759"/>
<reference evidence="2" key="1">
    <citation type="journal article" date="2020" name="Stud. Mycol.">
        <title>101 Dothideomycetes genomes: a test case for predicting lifestyles and emergence of pathogens.</title>
        <authorList>
            <person name="Haridas S."/>
            <person name="Albert R."/>
            <person name="Binder M."/>
            <person name="Bloem J."/>
            <person name="Labutti K."/>
            <person name="Salamov A."/>
            <person name="Andreopoulos B."/>
            <person name="Baker S."/>
            <person name="Barry K."/>
            <person name="Bills G."/>
            <person name="Bluhm B."/>
            <person name="Cannon C."/>
            <person name="Castanera R."/>
            <person name="Culley D."/>
            <person name="Daum C."/>
            <person name="Ezra D."/>
            <person name="Gonzalez J."/>
            <person name="Henrissat B."/>
            <person name="Kuo A."/>
            <person name="Liang C."/>
            <person name="Lipzen A."/>
            <person name="Lutzoni F."/>
            <person name="Magnuson J."/>
            <person name="Mondo S."/>
            <person name="Nolan M."/>
            <person name="Ohm R."/>
            <person name="Pangilinan J."/>
            <person name="Park H.-J."/>
            <person name="Ramirez L."/>
            <person name="Alfaro M."/>
            <person name="Sun H."/>
            <person name="Tritt A."/>
            <person name="Yoshinaga Y."/>
            <person name="Zwiers L.-H."/>
            <person name="Turgeon B."/>
            <person name="Goodwin S."/>
            <person name="Spatafora J."/>
            <person name="Crous P."/>
            <person name="Grigoriev I."/>
        </authorList>
    </citation>
    <scope>NUCLEOTIDE SEQUENCE</scope>
    <source>
        <strain evidence="2">CBS 113818</strain>
    </source>
</reference>
<feature type="region of interest" description="Disordered" evidence="1">
    <location>
        <begin position="314"/>
        <end position="361"/>
    </location>
</feature>
<feature type="region of interest" description="Disordered" evidence="1">
    <location>
        <begin position="185"/>
        <end position="216"/>
    </location>
</feature>
<proteinExistence type="predicted"/>
<keyword evidence="3" id="KW-1185">Reference proteome</keyword>
<gene>
    <name evidence="2" type="ORF">CC86DRAFT_378600</name>
</gene>
<accession>A0A6A7AAH2</accession>
<dbReference type="Proteomes" id="UP000799424">
    <property type="component" value="Unassembled WGS sequence"/>
</dbReference>
<name>A0A6A7AAH2_9PLEO</name>
<evidence type="ECO:0000313" key="2">
    <source>
        <dbReference type="EMBL" id="KAF2830282.1"/>
    </source>
</evidence>
<feature type="region of interest" description="Disordered" evidence="1">
    <location>
        <begin position="134"/>
        <end position="159"/>
    </location>
</feature>